<dbReference type="InterPro" id="IPR016166">
    <property type="entry name" value="FAD-bd_PCMH"/>
</dbReference>
<dbReference type="EC" id="1.17.1.4" evidence="4"/>
<keyword evidence="4" id="KW-0560">Oxidoreductase</keyword>
<feature type="domain" description="FAD-binding PCMH-type" evidence="3">
    <location>
        <begin position="1"/>
        <end position="225"/>
    </location>
</feature>
<evidence type="ECO:0000256" key="2">
    <source>
        <dbReference type="ARBA" id="ARBA00022827"/>
    </source>
</evidence>
<dbReference type="InterPro" id="IPR002346">
    <property type="entry name" value="Mopterin_DH_FAD-bd"/>
</dbReference>
<proteinExistence type="predicted"/>
<dbReference type="InterPro" id="IPR036683">
    <property type="entry name" value="CO_DH_flav_C_dom_sf"/>
</dbReference>
<dbReference type="Pfam" id="PF03450">
    <property type="entry name" value="CO_deh_flav_C"/>
    <property type="match status" value="1"/>
</dbReference>
<dbReference type="InterPro" id="IPR016167">
    <property type="entry name" value="FAD-bd_PCMH_sub1"/>
</dbReference>
<keyword evidence="5" id="KW-1185">Reference proteome</keyword>
<dbReference type="RefSeq" id="WP_307269778.1">
    <property type="nucleotide sequence ID" value="NZ_JAUSVX010000002.1"/>
</dbReference>
<dbReference type="InterPro" id="IPR005107">
    <property type="entry name" value="CO_DH_flav_C"/>
</dbReference>
<name>A0ABU0J4M1_9HYPH</name>
<keyword evidence="1" id="KW-0285">Flavoprotein</keyword>
<gene>
    <name evidence="4" type="ORF">QO011_001496</name>
</gene>
<dbReference type="InterPro" id="IPR016169">
    <property type="entry name" value="FAD-bd_PCMH_sub2"/>
</dbReference>
<keyword evidence="2" id="KW-0274">FAD</keyword>
<dbReference type="Gene3D" id="3.30.465.10">
    <property type="match status" value="2"/>
</dbReference>
<evidence type="ECO:0000313" key="5">
    <source>
        <dbReference type="Proteomes" id="UP001242480"/>
    </source>
</evidence>
<organism evidence="4 5">
    <name type="scientific">Labrys wisconsinensis</name>
    <dbReference type="NCBI Taxonomy" id="425677"/>
    <lineage>
        <taxon>Bacteria</taxon>
        <taxon>Pseudomonadati</taxon>
        <taxon>Pseudomonadota</taxon>
        <taxon>Alphaproteobacteria</taxon>
        <taxon>Hyphomicrobiales</taxon>
        <taxon>Xanthobacteraceae</taxon>
        <taxon>Labrys</taxon>
    </lineage>
</organism>
<dbReference type="PANTHER" id="PTHR42659:SF1">
    <property type="entry name" value="OXIDOREDUCTASE"/>
    <property type="match status" value="1"/>
</dbReference>
<evidence type="ECO:0000313" key="4">
    <source>
        <dbReference type="EMBL" id="MDQ0468496.1"/>
    </source>
</evidence>
<dbReference type="SMART" id="SM01092">
    <property type="entry name" value="CO_deh_flav_C"/>
    <property type="match status" value="1"/>
</dbReference>
<dbReference type="PROSITE" id="PS51387">
    <property type="entry name" value="FAD_PCMH"/>
    <property type="match status" value="1"/>
</dbReference>
<dbReference type="PANTHER" id="PTHR42659">
    <property type="entry name" value="XANTHINE DEHYDROGENASE SUBUNIT C-RELATED"/>
    <property type="match status" value="1"/>
</dbReference>
<dbReference type="Pfam" id="PF00941">
    <property type="entry name" value="FAD_binding_5"/>
    <property type="match status" value="1"/>
</dbReference>
<evidence type="ECO:0000256" key="1">
    <source>
        <dbReference type="ARBA" id="ARBA00022630"/>
    </source>
</evidence>
<sequence>MRPIVYEAPPTAEVAIRALSHPDAVVLAGGTTLFDLMKIDVVQSGRLVDVTRLQDPRLGAIVVDETTIRLGALARMADVAAHAEIAAICPLIPQSLNLGASQQIRNMARLGGNVLQRTRCAYFRDVSFGQCNKRIPGSGCAALDGHNRQHAILGTSEACIAVYPGDFPQALAALDATVETIGRGGRTRSIRFTDLHRPPGATPHVETMLEREELITGYVIRRGPWMKRSFYLKIRDRQSYAFALASAAVAFDLAGDGVVREARIGLGGVATVPWRARDAEAVLRNRRLTADVAQQAADAAFAGALARSHNQFKIPLGKQTLVRALLHAAAMEI</sequence>
<evidence type="ECO:0000259" key="3">
    <source>
        <dbReference type="PROSITE" id="PS51387"/>
    </source>
</evidence>
<accession>A0ABU0J4M1</accession>
<dbReference type="SUPFAM" id="SSF55447">
    <property type="entry name" value="CO dehydrogenase flavoprotein C-terminal domain-like"/>
    <property type="match status" value="1"/>
</dbReference>
<dbReference type="SUPFAM" id="SSF56176">
    <property type="entry name" value="FAD-binding/transporter-associated domain-like"/>
    <property type="match status" value="1"/>
</dbReference>
<dbReference type="GO" id="GO:0004854">
    <property type="term" value="F:xanthine dehydrogenase activity"/>
    <property type="evidence" value="ECO:0007669"/>
    <property type="project" value="UniProtKB-EC"/>
</dbReference>
<dbReference type="Gene3D" id="3.30.390.50">
    <property type="entry name" value="CO dehydrogenase flavoprotein, C-terminal domain"/>
    <property type="match status" value="1"/>
</dbReference>
<dbReference type="EMBL" id="JAUSVX010000002">
    <property type="protein sequence ID" value="MDQ0468496.1"/>
    <property type="molecule type" value="Genomic_DNA"/>
</dbReference>
<comment type="caution">
    <text evidence="4">The sequence shown here is derived from an EMBL/GenBank/DDBJ whole genome shotgun (WGS) entry which is preliminary data.</text>
</comment>
<reference evidence="4 5" key="1">
    <citation type="submission" date="2023-07" db="EMBL/GenBank/DDBJ databases">
        <title>Genomic Encyclopedia of Type Strains, Phase IV (KMG-IV): sequencing the most valuable type-strain genomes for metagenomic binning, comparative biology and taxonomic classification.</title>
        <authorList>
            <person name="Goeker M."/>
        </authorList>
    </citation>
    <scope>NUCLEOTIDE SEQUENCE [LARGE SCALE GENOMIC DNA]</scope>
    <source>
        <strain evidence="4 5">DSM 19619</strain>
    </source>
</reference>
<protein>
    <submittedName>
        <fullName evidence="4">Xanthine dehydrogenase YagS FAD-binding subunit</fullName>
        <ecNumber evidence="4">1.17.1.4</ecNumber>
    </submittedName>
</protein>
<dbReference type="Gene3D" id="3.30.43.10">
    <property type="entry name" value="Uridine Diphospho-n-acetylenolpyruvylglucosamine Reductase, domain 2"/>
    <property type="match status" value="1"/>
</dbReference>
<dbReference type="InterPro" id="IPR036318">
    <property type="entry name" value="FAD-bd_PCMH-like_sf"/>
</dbReference>
<dbReference type="InterPro" id="IPR051312">
    <property type="entry name" value="Diverse_Substr_Oxidored"/>
</dbReference>
<dbReference type="Proteomes" id="UP001242480">
    <property type="component" value="Unassembled WGS sequence"/>
</dbReference>